<feature type="domain" description="PilZ" evidence="1">
    <location>
        <begin position="96"/>
        <end position="212"/>
    </location>
</feature>
<dbReference type="RefSeq" id="WP_379590522.1">
    <property type="nucleotide sequence ID" value="NZ_JBHTKK010000002.1"/>
</dbReference>
<evidence type="ECO:0000259" key="1">
    <source>
        <dbReference type="Pfam" id="PF07238"/>
    </source>
</evidence>
<name>A0ABW3NBG4_9BACI</name>
<dbReference type="Gene3D" id="2.40.10.220">
    <property type="entry name" value="predicted glycosyltransferase like domains"/>
    <property type="match status" value="1"/>
</dbReference>
<organism evidence="2 3">
    <name type="scientific">Oceanobacillus locisalsi</name>
    <dbReference type="NCBI Taxonomy" id="546107"/>
    <lineage>
        <taxon>Bacteria</taxon>
        <taxon>Bacillati</taxon>
        <taxon>Bacillota</taxon>
        <taxon>Bacilli</taxon>
        <taxon>Bacillales</taxon>
        <taxon>Bacillaceae</taxon>
        <taxon>Oceanobacillus</taxon>
    </lineage>
</organism>
<dbReference type="InterPro" id="IPR009875">
    <property type="entry name" value="PilZ_domain"/>
</dbReference>
<evidence type="ECO:0000313" key="3">
    <source>
        <dbReference type="Proteomes" id="UP001597041"/>
    </source>
</evidence>
<gene>
    <name evidence="2" type="ORF">ACFQ19_03040</name>
</gene>
<dbReference type="Proteomes" id="UP001597041">
    <property type="component" value="Unassembled WGS sequence"/>
</dbReference>
<protein>
    <submittedName>
        <fullName evidence="2">Flagellar brake protein</fullName>
    </submittedName>
</protein>
<sequence length="224" mass="26066">MNEKEYTGFWDGQLLEIINADEKMYFTQLIRNEAELMIQRPVNKQNVPMLIENGMRVTVCFYEEEKGLCQFEAAIHYQNGKTSITKPDKDRIKFVQRREFFRVKAMEKMQVTLLPAEETDVHLEENKKETVNVTTHDISGGGVAFLTRSKLAETGDKVTGILFLKTRQESQTITFHGKIVNVMKQPNGMMKHAIEFIEMREGIRSKIIQFCISKQIEIRNKLKE</sequence>
<keyword evidence="3" id="KW-1185">Reference proteome</keyword>
<dbReference type="SUPFAM" id="SSF141371">
    <property type="entry name" value="PilZ domain-like"/>
    <property type="match status" value="1"/>
</dbReference>
<keyword evidence="2" id="KW-0282">Flagellum</keyword>
<reference evidence="3" key="1">
    <citation type="journal article" date="2019" name="Int. J. Syst. Evol. Microbiol.">
        <title>The Global Catalogue of Microorganisms (GCM) 10K type strain sequencing project: providing services to taxonomists for standard genome sequencing and annotation.</title>
        <authorList>
            <consortium name="The Broad Institute Genomics Platform"/>
            <consortium name="The Broad Institute Genome Sequencing Center for Infectious Disease"/>
            <person name="Wu L."/>
            <person name="Ma J."/>
        </authorList>
    </citation>
    <scope>NUCLEOTIDE SEQUENCE [LARGE SCALE GENOMIC DNA]</scope>
    <source>
        <strain evidence="3">CCUG 56608</strain>
    </source>
</reference>
<keyword evidence="2" id="KW-0969">Cilium</keyword>
<accession>A0ABW3NBG4</accession>
<evidence type="ECO:0000313" key="2">
    <source>
        <dbReference type="EMBL" id="MFD1064992.1"/>
    </source>
</evidence>
<proteinExistence type="predicted"/>
<dbReference type="Pfam" id="PF07238">
    <property type="entry name" value="PilZ"/>
    <property type="match status" value="1"/>
</dbReference>
<keyword evidence="2" id="KW-0966">Cell projection</keyword>
<comment type="caution">
    <text evidence="2">The sequence shown here is derived from an EMBL/GenBank/DDBJ whole genome shotgun (WGS) entry which is preliminary data.</text>
</comment>
<dbReference type="EMBL" id="JBHTKK010000002">
    <property type="protein sequence ID" value="MFD1064992.1"/>
    <property type="molecule type" value="Genomic_DNA"/>
</dbReference>